<sequence length="399" mass="42171">MRKAWAVMWAVYLASVAVVINQFKVPPVMDMLLDQLQIDLTLGGWLMSVFAVAGVVLSLPAALILDRLGPKSGGMIALICTIIGSTLGAVAESAAMLLLGRTIEGIGLGLIAVVAPAVIAMWFPPAQRGLPMGIWASWVPLGSFLIFNLANPLKSAYNWQGVWWFGSLAALVALVVYWGVVTSPGDSKADTQKAVEENPQVSYAAGFKSPAIWLLALGFGAFGFANAGFTTWAPRFFTDVHGIPPGTANFYTSISPMCSILTTVLAGWAIDYFKKPKAILLISAVFTLIFYGYAFLIGSASLILPWMILTGLIVGFYPTATFTLAPEAVCSPRLAGLAMAILNLLFNAGFMLGPPVVGFVVNNAQGNWGTASIPIAILLTAAIAASLGFAAVSRKKEMT</sequence>
<comment type="subcellular location">
    <subcellularLocation>
        <location evidence="1">Cell membrane</location>
        <topology evidence="1">Multi-pass membrane protein</topology>
    </subcellularLocation>
</comment>
<feature type="transmembrane region" description="Helical" evidence="7">
    <location>
        <begin position="303"/>
        <end position="325"/>
    </location>
</feature>
<dbReference type="InterPro" id="IPR011701">
    <property type="entry name" value="MFS"/>
</dbReference>
<keyword evidence="3" id="KW-1003">Cell membrane</keyword>
<reference evidence="9 10" key="1">
    <citation type="submission" date="2011-11" db="EMBL/GenBank/DDBJ databases">
        <title>The Noncontiguous Finished genome of Desulfosporosinus youngiae DSM 17734.</title>
        <authorList>
            <consortium name="US DOE Joint Genome Institute (JGI-PGF)"/>
            <person name="Lucas S."/>
            <person name="Han J."/>
            <person name="Lapidus A."/>
            <person name="Cheng J.-F."/>
            <person name="Goodwin L."/>
            <person name="Pitluck S."/>
            <person name="Peters L."/>
            <person name="Ovchinnikova G."/>
            <person name="Lu M."/>
            <person name="Land M.L."/>
            <person name="Hauser L."/>
            <person name="Pester M."/>
            <person name="Spring S."/>
            <person name="Ollivier B."/>
            <person name="Rattei T."/>
            <person name="Klenk H.-P."/>
            <person name="Wagner M."/>
            <person name="Loy A."/>
            <person name="Woyke T.J."/>
        </authorList>
    </citation>
    <scope>NUCLEOTIDE SEQUENCE [LARGE SCALE GENOMIC DNA]</scope>
    <source>
        <strain evidence="9 10">DSM 17734</strain>
    </source>
</reference>
<evidence type="ECO:0000313" key="9">
    <source>
        <dbReference type="EMBL" id="EHQ89057.1"/>
    </source>
</evidence>
<evidence type="ECO:0000256" key="3">
    <source>
        <dbReference type="ARBA" id="ARBA00022475"/>
    </source>
</evidence>
<evidence type="ECO:0000313" key="10">
    <source>
        <dbReference type="Proteomes" id="UP000005104"/>
    </source>
</evidence>
<evidence type="ECO:0000256" key="6">
    <source>
        <dbReference type="ARBA" id="ARBA00023136"/>
    </source>
</evidence>
<name>H5XUN9_9FIRM</name>
<evidence type="ECO:0000256" key="2">
    <source>
        <dbReference type="ARBA" id="ARBA00022448"/>
    </source>
</evidence>
<evidence type="ECO:0000256" key="5">
    <source>
        <dbReference type="ARBA" id="ARBA00022989"/>
    </source>
</evidence>
<dbReference type="GO" id="GO:0005886">
    <property type="term" value="C:plasma membrane"/>
    <property type="evidence" value="ECO:0007669"/>
    <property type="project" value="UniProtKB-SubCell"/>
</dbReference>
<evidence type="ECO:0000256" key="1">
    <source>
        <dbReference type="ARBA" id="ARBA00004651"/>
    </source>
</evidence>
<feature type="transmembrane region" description="Helical" evidence="7">
    <location>
        <begin position="250"/>
        <end position="271"/>
    </location>
</feature>
<dbReference type="HOGENOM" id="CLU_001265_63_0_9"/>
<feature type="transmembrane region" description="Helical" evidence="7">
    <location>
        <begin position="45"/>
        <end position="65"/>
    </location>
</feature>
<feature type="transmembrane region" description="Helical" evidence="7">
    <location>
        <begin position="211"/>
        <end position="230"/>
    </location>
</feature>
<dbReference type="STRING" id="768710.DesyoDRAFT_1949"/>
<keyword evidence="6 7" id="KW-0472">Membrane</keyword>
<evidence type="ECO:0000256" key="7">
    <source>
        <dbReference type="SAM" id="Phobius"/>
    </source>
</evidence>
<feature type="transmembrane region" description="Helical" evidence="7">
    <location>
        <begin position="130"/>
        <end position="150"/>
    </location>
</feature>
<dbReference type="SUPFAM" id="SSF103473">
    <property type="entry name" value="MFS general substrate transporter"/>
    <property type="match status" value="1"/>
</dbReference>
<dbReference type="InterPro" id="IPR050189">
    <property type="entry name" value="MFS_Efflux_Transporters"/>
</dbReference>
<organism evidence="9 10">
    <name type="scientific">Desulfosporosinus youngiae DSM 17734</name>
    <dbReference type="NCBI Taxonomy" id="768710"/>
    <lineage>
        <taxon>Bacteria</taxon>
        <taxon>Bacillati</taxon>
        <taxon>Bacillota</taxon>
        <taxon>Clostridia</taxon>
        <taxon>Eubacteriales</taxon>
        <taxon>Desulfitobacteriaceae</taxon>
        <taxon>Desulfosporosinus</taxon>
    </lineage>
</organism>
<keyword evidence="4 7" id="KW-0812">Transmembrane</keyword>
<feature type="transmembrane region" description="Helical" evidence="7">
    <location>
        <begin position="7"/>
        <end position="25"/>
    </location>
</feature>
<evidence type="ECO:0000259" key="8">
    <source>
        <dbReference type="PROSITE" id="PS50850"/>
    </source>
</evidence>
<gene>
    <name evidence="9" type="ORF">DesyoDRAFT_1949</name>
</gene>
<keyword evidence="5 7" id="KW-1133">Transmembrane helix</keyword>
<accession>H5XUN9</accession>
<dbReference type="Proteomes" id="UP000005104">
    <property type="component" value="Chromosome"/>
</dbReference>
<dbReference type="Pfam" id="PF07690">
    <property type="entry name" value="MFS_1"/>
    <property type="match status" value="1"/>
</dbReference>
<dbReference type="CDD" id="cd06174">
    <property type="entry name" value="MFS"/>
    <property type="match status" value="1"/>
</dbReference>
<dbReference type="eggNOG" id="COG2814">
    <property type="taxonomic scope" value="Bacteria"/>
</dbReference>
<dbReference type="InterPro" id="IPR036259">
    <property type="entry name" value="MFS_trans_sf"/>
</dbReference>
<dbReference type="InterPro" id="IPR020846">
    <property type="entry name" value="MFS_dom"/>
</dbReference>
<feature type="transmembrane region" description="Helical" evidence="7">
    <location>
        <begin position="337"/>
        <end position="361"/>
    </location>
</feature>
<feature type="domain" description="Major facilitator superfamily (MFS) profile" evidence="8">
    <location>
        <begin position="7"/>
        <end position="396"/>
    </location>
</feature>
<dbReference type="PROSITE" id="PS50850">
    <property type="entry name" value="MFS"/>
    <property type="match status" value="1"/>
</dbReference>
<evidence type="ECO:0000256" key="4">
    <source>
        <dbReference type="ARBA" id="ARBA00022692"/>
    </source>
</evidence>
<feature type="transmembrane region" description="Helical" evidence="7">
    <location>
        <begin position="162"/>
        <end position="180"/>
    </location>
</feature>
<feature type="transmembrane region" description="Helical" evidence="7">
    <location>
        <begin position="105"/>
        <end position="123"/>
    </location>
</feature>
<dbReference type="AlphaFoldDB" id="H5XUN9"/>
<feature type="transmembrane region" description="Helical" evidence="7">
    <location>
        <begin position="77"/>
        <end position="99"/>
    </location>
</feature>
<feature type="transmembrane region" description="Helical" evidence="7">
    <location>
        <begin position="373"/>
        <end position="392"/>
    </location>
</feature>
<dbReference type="PANTHER" id="PTHR43124">
    <property type="entry name" value="PURINE EFFLUX PUMP PBUE"/>
    <property type="match status" value="1"/>
</dbReference>
<dbReference type="GO" id="GO:0022857">
    <property type="term" value="F:transmembrane transporter activity"/>
    <property type="evidence" value="ECO:0007669"/>
    <property type="project" value="InterPro"/>
</dbReference>
<proteinExistence type="predicted"/>
<protein>
    <submittedName>
        <fullName evidence="9">Arabinose efflux permease family protein</fullName>
    </submittedName>
</protein>
<dbReference type="EMBL" id="CM001441">
    <property type="protein sequence ID" value="EHQ89057.1"/>
    <property type="molecule type" value="Genomic_DNA"/>
</dbReference>
<keyword evidence="2" id="KW-0813">Transport</keyword>
<keyword evidence="10" id="KW-1185">Reference proteome</keyword>
<dbReference type="PANTHER" id="PTHR43124:SF3">
    <property type="entry name" value="CHLORAMPHENICOL EFFLUX PUMP RV0191"/>
    <property type="match status" value="1"/>
</dbReference>
<feature type="transmembrane region" description="Helical" evidence="7">
    <location>
        <begin position="278"/>
        <end position="297"/>
    </location>
</feature>
<dbReference type="Gene3D" id="1.20.1250.20">
    <property type="entry name" value="MFS general substrate transporter like domains"/>
    <property type="match status" value="2"/>
</dbReference>